<evidence type="ECO:0000313" key="3">
    <source>
        <dbReference type="EMBL" id="TDC01158.1"/>
    </source>
</evidence>
<evidence type="ECO:0000256" key="2">
    <source>
        <dbReference type="SAM" id="Phobius"/>
    </source>
</evidence>
<proteinExistence type="predicted"/>
<keyword evidence="2" id="KW-0472">Membrane</keyword>
<accession>A0ABY2DKG3</accession>
<feature type="region of interest" description="Disordered" evidence="1">
    <location>
        <begin position="137"/>
        <end position="160"/>
    </location>
</feature>
<gene>
    <name evidence="3" type="ORF">E1091_03375</name>
</gene>
<feature type="transmembrane region" description="Helical" evidence="2">
    <location>
        <begin position="112"/>
        <end position="130"/>
    </location>
</feature>
<evidence type="ECO:0000256" key="1">
    <source>
        <dbReference type="SAM" id="MobiDB-lite"/>
    </source>
</evidence>
<name>A0ABY2DKG3_9ACTN</name>
<protein>
    <submittedName>
        <fullName evidence="3">Uncharacterized protein</fullName>
    </submittedName>
</protein>
<keyword evidence="4" id="KW-1185">Reference proteome</keyword>
<feature type="transmembrane region" description="Helical" evidence="2">
    <location>
        <begin position="12"/>
        <end position="31"/>
    </location>
</feature>
<feature type="transmembrane region" description="Helical" evidence="2">
    <location>
        <begin position="43"/>
        <end position="60"/>
    </location>
</feature>
<evidence type="ECO:0000313" key="4">
    <source>
        <dbReference type="Proteomes" id="UP000295626"/>
    </source>
</evidence>
<feature type="transmembrane region" description="Helical" evidence="2">
    <location>
        <begin position="81"/>
        <end position="100"/>
    </location>
</feature>
<keyword evidence="2" id="KW-1133">Transmembrane helix</keyword>
<keyword evidence="2" id="KW-0812">Transmembrane</keyword>
<sequence length="160" mass="17098">MDGRRLWRSALGHAPRLLAIVAIGLLVEMAYPSLFGRSPSPPGFVPVLGVAGYVGTYLGYRHDQRRPGGPRHRRPTRRVTTLQALTLLPLSLAAAFGITAVDGPAEGRWWRLSLAVVLLAVGVAAGVALWRDRAARRRAKPSAGRDAPGGTRARPPGVTD</sequence>
<reference evidence="3 4" key="1">
    <citation type="submission" date="2019-02" db="EMBL/GenBank/DDBJ databases">
        <title>Draft genome sequences of novel Actinobacteria.</title>
        <authorList>
            <person name="Sahin N."/>
            <person name="Ay H."/>
            <person name="Saygin H."/>
        </authorList>
    </citation>
    <scope>NUCLEOTIDE SEQUENCE [LARGE SCALE GENOMIC DNA]</scope>
    <source>
        <strain evidence="3 4">JCM 30529</strain>
    </source>
</reference>
<comment type="caution">
    <text evidence="3">The sequence shown here is derived from an EMBL/GenBank/DDBJ whole genome shotgun (WGS) entry which is preliminary data.</text>
</comment>
<dbReference type="Proteomes" id="UP000295626">
    <property type="component" value="Unassembled WGS sequence"/>
</dbReference>
<organism evidence="3 4">
    <name type="scientific">Micromonospora fluostatini</name>
    <dbReference type="NCBI Taxonomy" id="1629071"/>
    <lineage>
        <taxon>Bacteria</taxon>
        <taxon>Bacillati</taxon>
        <taxon>Actinomycetota</taxon>
        <taxon>Actinomycetes</taxon>
        <taxon>Micromonosporales</taxon>
        <taxon>Micromonosporaceae</taxon>
        <taxon>Micromonospora</taxon>
    </lineage>
</organism>
<dbReference type="EMBL" id="SMKE01000064">
    <property type="protein sequence ID" value="TDC01158.1"/>
    <property type="molecule type" value="Genomic_DNA"/>
</dbReference>